<evidence type="ECO:0000313" key="2">
    <source>
        <dbReference type="EMBL" id="EDO09798.1"/>
    </source>
</evidence>
<evidence type="ECO:0000313" key="3">
    <source>
        <dbReference type="Proteomes" id="UP000005475"/>
    </source>
</evidence>
<protein>
    <submittedName>
        <fullName evidence="2">Uncharacterized protein</fullName>
    </submittedName>
</protein>
<keyword evidence="1" id="KW-1133">Transmembrane helix</keyword>
<sequence length="42" mass="5118">MYTVLMNNMMAFNFEILFQMIMSMTDYMALMRFFMCNVSLNK</sequence>
<accession>A0AAN3D7S6</accession>
<dbReference type="EMBL" id="AAXF02000053">
    <property type="protein sequence ID" value="EDO09798.1"/>
    <property type="molecule type" value="Genomic_DNA"/>
</dbReference>
<reference evidence="2 3" key="1">
    <citation type="submission" date="2007-03" db="EMBL/GenBank/DDBJ databases">
        <authorList>
            <person name="Fulton L."/>
            <person name="Clifton S."/>
            <person name="Fulton B."/>
            <person name="Xu J."/>
            <person name="Minx P."/>
            <person name="Pepin K.H."/>
            <person name="Johnson M."/>
            <person name="Thiruvilangam P."/>
            <person name="Bhonagiri V."/>
            <person name="Nash W.E."/>
            <person name="Mardis E.R."/>
            <person name="Wilson R.K."/>
        </authorList>
    </citation>
    <scope>NUCLEOTIDE SEQUENCE [LARGE SCALE GENOMIC DNA]</scope>
    <source>
        <strain evidence="3">ATCC 8483 / DSM 1896 / JCM 5824 / BCRC 10623 / CCUG 4943 / NCTC 11153</strain>
    </source>
</reference>
<reference evidence="3" key="2">
    <citation type="submission" date="2007-04" db="EMBL/GenBank/DDBJ databases">
        <title>Draft genome sequence of Bacteroides ovatus (ATCC 8483).</title>
        <authorList>
            <person name="Sudarsanam P."/>
            <person name="Ley R."/>
            <person name="Guruge J."/>
            <person name="Turnbaugh P.J."/>
            <person name="Mahowald M."/>
            <person name="Liep D."/>
            <person name="Gordon J."/>
        </authorList>
    </citation>
    <scope>NUCLEOTIDE SEQUENCE [LARGE SCALE GENOMIC DNA]</scope>
    <source>
        <strain evidence="3">ATCC 8483 / DSM 1896 / JCM 5824 / BCRC 10623 / CCUG 4943 / NCTC 11153</strain>
    </source>
</reference>
<dbReference type="AlphaFoldDB" id="A0AAN3D7S6"/>
<organism evidence="2 3">
    <name type="scientific">Bacteroides ovatus (strain ATCC 8483 / DSM 1896 / JCM 5824 / BCRC 10623 / CCUG 4943 / NCTC 11153)</name>
    <dbReference type="NCBI Taxonomy" id="411476"/>
    <lineage>
        <taxon>Bacteria</taxon>
        <taxon>Pseudomonadati</taxon>
        <taxon>Bacteroidota</taxon>
        <taxon>Bacteroidia</taxon>
        <taxon>Bacteroidales</taxon>
        <taxon>Bacteroidaceae</taxon>
        <taxon>Bacteroides</taxon>
    </lineage>
</organism>
<feature type="transmembrane region" description="Helical" evidence="1">
    <location>
        <begin position="16"/>
        <end position="35"/>
    </location>
</feature>
<keyword evidence="1" id="KW-0472">Membrane</keyword>
<dbReference type="Proteomes" id="UP000005475">
    <property type="component" value="Unassembled WGS sequence"/>
</dbReference>
<evidence type="ECO:0000256" key="1">
    <source>
        <dbReference type="SAM" id="Phobius"/>
    </source>
</evidence>
<keyword evidence="1" id="KW-0812">Transmembrane</keyword>
<gene>
    <name evidence="2" type="ORF">BACOVA_04175</name>
</gene>
<name>A0AAN3D7S6_BACO1</name>
<proteinExistence type="predicted"/>
<comment type="caution">
    <text evidence="2">The sequence shown here is derived from an EMBL/GenBank/DDBJ whole genome shotgun (WGS) entry which is preliminary data.</text>
</comment>